<evidence type="ECO:0000313" key="10">
    <source>
        <dbReference type="Proteomes" id="UP000000657"/>
    </source>
</evidence>
<feature type="transmembrane region" description="Helical" evidence="7">
    <location>
        <begin position="401"/>
        <end position="423"/>
    </location>
</feature>
<keyword evidence="7" id="KW-0472">Membrane</keyword>
<keyword evidence="7" id="KW-0812">Transmembrane</keyword>
<feature type="compositionally biased region" description="Pro residues" evidence="6">
    <location>
        <begin position="340"/>
        <end position="357"/>
    </location>
</feature>
<dbReference type="EMBL" id="CT573213">
    <property type="protein sequence ID" value="CAJ60471.1"/>
    <property type="molecule type" value="Genomic_DNA"/>
</dbReference>
<sequence length="595" mass="60402">MPTDPEQVAVAALRLTDPVQVGPHRLLGRLGGGGMGVVYLGDGPLGRVAVKIIRSELADNPSFRVRFQRELQACFRVRGRHTAQLLDFDITAEPPWLATEFLPAPTLGQHITRHGPLDEADQVRLAAGLADALVSIHAAGLIHRDLKPSNVMWTATGPIVIDFGVAAVRDADQLTATGVLIGTPAWLAPEQVTVGEAAVASDVFAWGGLVGYGATGQPPYGEGPSDAVTYRIVHEEPRLDYARIAPSLRELVRRSMARQPTDRPTAAELRAALADAAGLDAASGSGGGSGPGGGSGHGGGSGPGGAAGRGGPMDDGGSNESDRPVGFGPNRDVTLTVHAPTPPSGPPPTIPSPPLPVGGPAGVGASGGTPPWNVSGVVGAAAGTRPGDTSADGPRRRRGRLLGIGVAVVVLAAAAVTAVLLTLGGGGTDAPTTFSYTATGPWRLVVADRQSGDDVGCTVTPHGANPSGLAGSETVYGDRTFQVHQTGRIELDVTPSPPGCRLTAQAGGGDATLPFTVQQTGDSSAFHAPSAVEVQVKDFNGSETCEFVLRDLASGENVDFATATKDAPTVRLDPGGRSQVYLAASDCAVRIGAAG</sequence>
<accession>Q0RPR0</accession>
<keyword evidence="10" id="KW-1185">Reference proteome</keyword>
<keyword evidence="7" id="KW-1133">Transmembrane helix</keyword>
<name>Q0RPR0_FRAAA</name>
<dbReference type="SMART" id="SM00220">
    <property type="entry name" value="S_TKc"/>
    <property type="match status" value="1"/>
</dbReference>
<dbReference type="Gene3D" id="3.30.200.20">
    <property type="entry name" value="Phosphorylase Kinase, domain 1"/>
    <property type="match status" value="1"/>
</dbReference>
<dbReference type="InterPro" id="IPR000719">
    <property type="entry name" value="Prot_kinase_dom"/>
</dbReference>
<dbReference type="Gene3D" id="1.10.510.10">
    <property type="entry name" value="Transferase(Phosphotransferase) domain 1"/>
    <property type="match status" value="1"/>
</dbReference>
<evidence type="ECO:0000256" key="2">
    <source>
        <dbReference type="ARBA" id="ARBA00022741"/>
    </source>
</evidence>
<evidence type="ECO:0000259" key="8">
    <source>
        <dbReference type="PROSITE" id="PS50011"/>
    </source>
</evidence>
<proteinExistence type="predicted"/>
<dbReference type="InterPro" id="IPR017441">
    <property type="entry name" value="Protein_kinase_ATP_BS"/>
</dbReference>
<feature type="binding site" evidence="5">
    <location>
        <position position="51"/>
    </location>
    <ligand>
        <name>ATP</name>
        <dbReference type="ChEBI" id="CHEBI:30616"/>
    </ligand>
</feature>
<keyword evidence="2 5" id="KW-0547">Nucleotide-binding</keyword>
<evidence type="ECO:0000256" key="4">
    <source>
        <dbReference type="ARBA" id="ARBA00022840"/>
    </source>
</evidence>
<evidence type="ECO:0000256" key="1">
    <source>
        <dbReference type="ARBA" id="ARBA00022679"/>
    </source>
</evidence>
<dbReference type="EC" id="2.7.11.1" evidence="9"/>
<dbReference type="GO" id="GO:0004674">
    <property type="term" value="F:protein serine/threonine kinase activity"/>
    <property type="evidence" value="ECO:0007669"/>
    <property type="project" value="UniProtKB-EC"/>
</dbReference>
<dbReference type="SUPFAM" id="SSF56112">
    <property type="entry name" value="Protein kinase-like (PK-like)"/>
    <property type="match status" value="1"/>
</dbReference>
<keyword evidence="4 5" id="KW-0067">ATP-binding</keyword>
<evidence type="ECO:0000256" key="7">
    <source>
        <dbReference type="SAM" id="Phobius"/>
    </source>
</evidence>
<dbReference type="PROSITE" id="PS50011">
    <property type="entry name" value="PROTEIN_KINASE_DOM"/>
    <property type="match status" value="1"/>
</dbReference>
<evidence type="ECO:0000256" key="5">
    <source>
        <dbReference type="PROSITE-ProRule" id="PRU10141"/>
    </source>
</evidence>
<evidence type="ECO:0000313" key="9">
    <source>
        <dbReference type="EMBL" id="CAJ60471.1"/>
    </source>
</evidence>
<feature type="compositionally biased region" description="Gly residues" evidence="6">
    <location>
        <begin position="284"/>
        <end position="314"/>
    </location>
</feature>
<keyword evidence="3 9" id="KW-0418">Kinase</keyword>
<dbReference type="STRING" id="326424.FRAAL1820"/>
<dbReference type="AlphaFoldDB" id="Q0RPR0"/>
<reference evidence="9 10" key="1">
    <citation type="journal article" date="2007" name="Genome Res.">
        <title>Genome characteristics of facultatively symbiotic Frankia sp. strains reflect host range and host plant biogeography.</title>
        <authorList>
            <person name="Normand P."/>
            <person name="Lapierre P."/>
            <person name="Tisa L.S."/>
            <person name="Gogarten J.P."/>
            <person name="Alloisio N."/>
            <person name="Bagnarol E."/>
            <person name="Bassi C.A."/>
            <person name="Berry A.M."/>
            <person name="Bickhart D.M."/>
            <person name="Choisne N."/>
            <person name="Couloux A."/>
            <person name="Cournoyer B."/>
            <person name="Cruveiller S."/>
            <person name="Daubin V."/>
            <person name="Demange N."/>
            <person name="Francino M.P."/>
            <person name="Goltsman E."/>
            <person name="Huang Y."/>
            <person name="Kopp O.R."/>
            <person name="Labarre L."/>
            <person name="Lapidus A."/>
            <person name="Lavire C."/>
            <person name="Marechal J."/>
            <person name="Martinez M."/>
            <person name="Mastronunzio J.E."/>
            <person name="Mullin B.C."/>
            <person name="Niemann J."/>
            <person name="Pujic P."/>
            <person name="Rawnsley T."/>
            <person name="Rouy Z."/>
            <person name="Schenowitz C."/>
            <person name="Sellstedt A."/>
            <person name="Tavares F."/>
            <person name="Tomkins J.P."/>
            <person name="Vallenet D."/>
            <person name="Valverde C."/>
            <person name="Wall L.G."/>
            <person name="Wang Y."/>
            <person name="Medigue C."/>
            <person name="Benson D.R."/>
        </authorList>
    </citation>
    <scope>NUCLEOTIDE SEQUENCE [LARGE SCALE GENOMIC DNA]</scope>
    <source>
        <strain evidence="10">DSM 45986 / CECT 9034 / ACN14a</strain>
    </source>
</reference>
<evidence type="ECO:0000256" key="6">
    <source>
        <dbReference type="SAM" id="MobiDB-lite"/>
    </source>
</evidence>
<dbReference type="PANTHER" id="PTHR43289:SF34">
    <property type="entry name" value="SERINE_THREONINE-PROTEIN KINASE YBDM-RELATED"/>
    <property type="match status" value="1"/>
</dbReference>
<dbReference type="Pfam" id="PF00069">
    <property type="entry name" value="Pkinase"/>
    <property type="match status" value="1"/>
</dbReference>
<dbReference type="PROSITE" id="PS00107">
    <property type="entry name" value="PROTEIN_KINASE_ATP"/>
    <property type="match status" value="1"/>
</dbReference>
<gene>
    <name evidence="9" type="ordered locus">FRAAL1820</name>
</gene>
<dbReference type="PANTHER" id="PTHR43289">
    <property type="entry name" value="MITOGEN-ACTIVATED PROTEIN KINASE KINASE KINASE 20-RELATED"/>
    <property type="match status" value="1"/>
</dbReference>
<dbReference type="Proteomes" id="UP000000657">
    <property type="component" value="Chromosome"/>
</dbReference>
<dbReference type="eggNOG" id="COG0515">
    <property type="taxonomic scope" value="Bacteria"/>
</dbReference>
<dbReference type="GO" id="GO:0005524">
    <property type="term" value="F:ATP binding"/>
    <property type="evidence" value="ECO:0007669"/>
    <property type="project" value="UniProtKB-UniRule"/>
</dbReference>
<organism evidence="9 10">
    <name type="scientific">Frankia alni (strain DSM 45986 / CECT 9034 / ACN14a)</name>
    <dbReference type="NCBI Taxonomy" id="326424"/>
    <lineage>
        <taxon>Bacteria</taxon>
        <taxon>Bacillati</taxon>
        <taxon>Actinomycetota</taxon>
        <taxon>Actinomycetes</taxon>
        <taxon>Frankiales</taxon>
        <taxon>Frankiaceae</taxon>
        <taxon>Frankia</taxon>
    </lineage>
</organism>
<evidence type="ECO:0000256" key="3">
    <source>
        <dbReference type="ARBA" id="ARBA00022777"/>
    </source>
</evidence>
<dbReference type="CDD" id="cd14014">
    <property type="entry name" value="STKc_PknB_like"/>
    <property type="match status" value="1"/>
</dbReference>
<keyword evidence="1 9" id="KW-0808">Transferase</keyword>
<dbReference type="InterPro" id="IPR011009">
    <property type="entry name" value="Kinase-like_dom_sf"/>
</dbReference>
<dbReference type="RefSeq" id="WP_011602999.1">
    <property type="nucleotide sequence ID" value="NC_008278.1"/>
</dbReference>
<dbReference type="HOGENOM" id="CLU_000288_135_1_11"/>
<dbReference type="KEGG" id="fal:FRAAL1820"/>
<protein>
    <submittedName>
        <fullName evidence="9">Serine-threonine protein kinase (AfsK-like)</fullName>
        <ecNumber evidence="9">2.7.11.1</ecNumber>
    </submittedName>
</protein>
<feature type="region of interest" description="Disordered" evidence="6">
    <location>
        <begin position="281"/>
        <end position="366"/>
    </location>
</feature>
<feature type="domain" description="Protein kinase" evidence="8">
    <location>
        <begin position="24"/>
        <end position="273"/>
    </location>
</feature>